<dbReference type="InterPro" id="IPR032710">
    <property type="entry name" value="NTF2-like_dom_sf"/>
</dbReference>
<name>A0A484ZXN6_9GAMM</name>
<evidence type="ECO:0000313" key="1">
    <source>
        <dbReference type="EMBL" id="VFS50129.1"/>
    </source>
</evidence>
<reference evidence="1 2" key="1">
    <citation type="submission" date="2019-03" db="EMBL/GenBank/DDBJ databases">
        <authorList>
            <consortium name="Pathogen Informatics"/>
        </authorList>
    </citation>
    <scope>NUCLEOTIDE SEQUENCE [LARGE SCALE GENOMIC DNA]</scope>
    <source>
        <strain evidence="1 2">NCTC12282</strain>
    </source>
</reference>
<sequence>MSFHPIRLIIQACDRAISDRDFDSLMMHYADDAALVIKPEWLSMVKENIRKAFIAISDHFSEPVGS</sequence>
<dbReference type="Gene3D" id="3.10.450.50">
    <property type="match status" value="1"/>
</dbReference>
<gene>
    <name evidence="1" type="primary">yybH</name>
    <name evidence="1" type="ORF">NCTC12282_04349</name>
</gene>
<evidence type="ECO:0000313" key="2">
    <source>
        <dbReference type="Proteomes" id="UP000373449"/>
    </source>
</evidence>
<dbReference type="Proteomes" id="UP000373449">
    <property type="component" value="Unassembled WGS sequence"/>
</dbReference>
<accession>A0A484ZXN6</accession>
<proteinExistence type="predicted"/>
<dbReference type="AlphaFoldDB" id="A0A484ZXN6"/>
<evidence type="ECO:0008006" key="3">
    <source>
        <dbReference type="Google" id="ProtNLM"/>
    </source>
</evidence>
<protein>
    <recommendedName>
        <fullName evidence="3">SnoaL-like domain-containing protein</fullName>
    </recommendedName>
</protein>
<organism evidence="1 2">
    <name type="scientific">Budvicia aquatica</name>
    <dbReference type="NCBI Taxonomy" id="82979"/>
    <lineage>
        <taxon>Bacteria</taxon>
        <taxon>Pseudomonadati</taxon>
        <taxon>Pseudomonadota</taxon>
        <taxon>Gammaproteobacteria</taxon>
        <taxon>Enterobacterales</taxon>
        <taxon>Budviciaceae</taxon>
        <taxon>Budvicia</taxon>
    </lineage>
</organism>
<dbReference type="SUPFAM" id="SSF54427">
    <property type="entry name" value="NTF2-like"/>
    <property type="match status" value="1"/>
</dbReference>
<dbReference type="EMBL" id="CAADJA010000002">
    <property type="protein sequence ID" value="VFS50129.1"/>
    <property type="molecule type" value="Genomic_DNA"/>
</dbReference>